<dbReference type="RefSeq" id="XP_025343444.1">
    <property type="nucleotide sequence ID" value="XM_025488677.1"/>
</dbReference>
<name>A0A2V1AXI6_9ASCO</name>
<evidence type="ECO:0000313" key="2">
    <source>
        <dbReference type="Proteomes" id="UP000244309"/>
    </source>
</evidence>
<proteinExistence type="predicted"/>
<organism evidence="1 2">
    <name type="scientific">Candidozyma haemuli</name>
    <dbReference type="NCBI Taxonomy" id="45357"/>
    <lineage>
        <taxon>Eukaryota</taxon>
        <taxon>Fungi</taxon>
        <taxon>Dikarya</taxon>
        <taxon>Ascomycota</taxon>
        <taxon>Saccharomycotina</taxon>
        <taxon>Pichiomycetes</taxon>
        <taxon>Metschnikowiaceae</taxon>
        <taxon>Candidozyma</taxon>
    </lineage>
</organism>
<dbReference type="AlphaFoldDB" id="A0A2V1AXI6"/>
<dbReference type="EMBL" id="PKFO01000008">
    <property type="protein sequence ID" value="PVH22504.1"/>
    <property type="molecule type" value="Genomic_DNA"/>
</dbReference>
<protein>
    <submittedName>
        <fullName evidence="1">Uncharacterized protein</fullName>
    </submittedName>
</protein>
<reference evidence="1 2" key="1">
    <citation type="submission" date="2017-12" db="EMBL/GenBank/DDBJ databases">
        <title>Genome Sequence of a Multidrug-Resistant Candida haemulonii Isolate from a Patient with Chronic Leg Ulcers in Israel.</title>
        <authorList>
            <person name="Chow N.A."/>
            <person name="Gade L."/>
            <person name="Batra D."/>
            <person name="Rowe L.A."/>
            <person name="Ben-Ami R."/>
            <person name="Loparev V.N."/>
            <person name="Litvintseva A.P."/>
        </authorList>
    </citation>
    <scope>NUCLEOTIDE SEQUENCE [LARGE SCALE GENOMIC DNA]</scope>
    <source>
        <strain evidence="1 2">B11899</strain>
    </source>
</reference>
<dbReference type="STRING" id="45357.A0A2V1AXI6"/>
<accession>A0A2V1AXI6</accession>
<comment type="caution">
    <text evidence="1">The sequence shown here is derived from an EMBL/GenBank/DDBJ whole genome shotgun (WGS) entry which is preliminary data.</text>
</comment>
<gene>
    <name evidence="1" type="ORF">CXQ85_005073</name>
</gene>
<dbReference type="GeneID" id="37010403"/>
<evidence type="ECO:0000313" key="1">
    <source>
        <dbReference type="EMBL" id="PVH22504.1"/>
    </source>
</evidence>
<keyword evidence="2" id="KW-1185">Reference proteome</keyword>
<dbReference type="VEuPathDB" id="FungiDB:CXQ85_005073"/>
<sequence length="380" mass="44486">MCLTKCYNIYNICLPLDVTDARISIHDGQIKSFHEDTGSAYLPWGPGEFREFLNCFVHARTNWHSKLEAQVMYTKKIMAITKIYEAEDAYNLAKSQLRRAYKVLKGTSLKQKTVPQSEESKQAMKETLSANFAKAVAEAKKKAQMKAIQRKMKASSPKEPSSIYWPSDFYKYKEITNEKNDPTFLPGDFHNFRKLPKQKKNTFLPADFPLFRKTMNKKTIPLFMPCDFFKFKEYFKEPEGTSYLPGAFLFFRHLSVRRILRHFLPSSFVHYKALHSPQETYLPGDFPHFYDTWVRDEFSGKRKQTRNGFKKSNKMVSRKCSKRQRLNTLSAAVRMKAHQMFNPKPVHPEPLRLKENRPTLVSLNPHLGRFMRRVQPVSVV</sequence>
<dbReference type="Proteomes" id="UP000244309">
    <property type="component" value="Unassembled WGS sequence"/>
</dbReference>
<dbReference type="OrthoDB" id="10319941at2759"/>